<keyword evidence="5" id="KW-0677">Repeat</keyword>
<evidence type="ECO:0000256" key="6">
    <source>
        <dbReference type="ARBA" id="ARBA00022741"/>
    </source>
</evidence>
<evidence type="ECO:0008006" key="23">
    <source>
        <dbReference type="Google" id="ProtNLM"/>
    </source>
</evidence>
<dbReference type="GO" id="GO:0030422">
    <property type="term" value="P:siRNA processing"/>
    <property type="evidence" value="ECO:0007669"/>
    <property type="project" value="TreeGrafter"/>
</dbReference>
<dbReference type="GO" id="GO:0046872">
    <property type="term" value="F:metal ion binding"/>
    <property type="evidence" value="ECO:0007669"/>
    <property type="project" value="UniProtKB-KW"/>
</dbReference>
<evidence type="ECO:0000256" key="1">
    <source>
        <dbReference type="ARBA" id="ARBA00001936"/>
    </source>
</evidence>
<dbReference type="SUPFAM" id="SSF52540">
    <property type="entry name" value="P-loop containing nucleoside triphosphate hydrolases"/>
    <property type="match status" value="1"/>
</dbReference>
<evidence type="ECO:0000256" key="5">
    <source>
        <dbReference type="ARBA" id="ARBA00022737"/>
    </source>
</evidence>
<feature type="domain" description="RNase III" evidence="17">
    <location>
        <begin position="1098"/>
        <end position="1276"/>
    </location>
</feature>
<comment type="cofactor">
    <cofactor evidence="2">
        <name>Mg(2+)</name>
        <dbReference type="ChEBI" id="CHEBI:18420"/>
    </cofactor>
</comment>
<name>A0A9W9SDN4_9EURO</name>
<keyword evidence="11 15" id="KW-0694">RNA-binding</keyword>
<dbReference type="GeneID" id="81376735"/>
<dbReference type="InterPro" id="IPR001650">
    <property type="entry name" value="Helicase_C-like"/>
</dbReference>
<evidence type="ECO:0000256" key="2">
    <source>
        <dbReference type="ARBA" id="ARBA00001946"/>
    </source>
</evidence>
<evidence type="ECO:0000259" key="17">
    <source>
        <dbReference type="PROSITE" id="PS50142"/>
    </source>
</evidence>
<reference evidence="21" key="2">
    <citation type="journal article" date="2023" name="IMA Fungus">
        <title>Comparative genomic study of the Penicillium genus elucidates a diverse pangenome and 15 lateral gene transfer events.</title>
        <authorList>
            <person name="Petersen C."/>
            <person name="Sorensen T."/>
            <person name="Nielsen M.R."/>
            <person name="Sondergaard T.E."/>
            <person name="Sorensen J.L."/>
            <person name="Fitzpatrick D.A."/>
            <person name="Frisvad J.C."/>
            <person name="Nielsen K.L."/>
        </authorList>
    </citation>
    <scope>NUCLEOTIDE SEQUENCE</scope>
    <source>
        <strain evidence="21">IBT 29677</strain>
    </source>
</reference>
<evidence type="ECO:0000313" key="21">
    <source>
        <dbReference type="EMBL" id="KAJ5376232.1"/>
    </source>
</evidence>
<keyword evidence="8" id="KW-0347">Helicase</keyword>
<dbReference type="InterPro" id="IPR036389">
    <property type="entry name" value="RNase_III_sf"/>
</dbReference>
<dbReference type="RefSeq" id="XP_056481262.1">
    <property type="nucleotide sequence ID" value="XM_056637755.1"/>
</dbReference>
<feature type="region of interest" description="Disordered" evidence="16">
    <location>
        <begin position="1395"/>
        <end position="1434"/>
    </location>
</feature>
<dbReference type="GO" id="GO:0003723">
    <property type="term" value="F:RNA binding"/>
    <property type="evidence" value="ECO:0007669"/>
    <property type="project" value="UniProtKB-UniRule"/>
</dbReference>
<dbReference type="SMART" id="SM00490">
    <property type="entry name" value="HELICc"/>
    <property type="match status" value="1"/>
</dbReference>
<dbReference type="GO" id="GO:0051607">
    <property type="term" value="P:defense response to virus"/>
    <property type="evidence" value="ECO:0007669"/>
    <property type="project" value="UniProtKB-KW"/>
</dbReference>
<dbReference type="OrthoDB" id="416741at2759"/>
<reference evidence="21" key="1">
    <citation type="submission" date="2022-12" db="EMBL/GenBank/DDBJ databases">
        <authorList>
            <person name="Petersen C."/>
        </authorList>
    </citation>
    <scope>NUCLEOTIDE SEQUENCE</scope>
    <source>
        <strain evidence="21">IBT 29677</strain>
    </source>
</reference>
<feature type="domain" description="Dicer dsRNA-binding fold" evidence="20">
    <location>
        <begin position="553"/>
        <end position="647"/>
    </location>
</feature>
<evidence type="ECO:0000256" key="14">
    <source>
        <dbReference type="ARBA" id="ARBA00025403"/>
    </source>
</evidence>
<dbReference type="GO" id="GO:0005524">
    <property type="term" value="F:ATP binding"/>
    <property type="evidence" value="ECO:0007669"/>
    <property type="project" value="UniProtKB-KW"/>
</dbReference>
<dbReference type="PROSITE" id="PS50142">
    <property type="entry name" value="RNASE_3_2"/>
    <property type="match status" value="2"/>
</dbReference>
<dbReference type="CDD" id="cd18034">
    <property type="entry name" value="DEXHc_dicer"/>
    <property type="match status" value="1"/>
</dbReference>
<evidence type="ECO:0000256" key="12">
    <source>
        <dbReference type="ARBA" id="ARBA00023118"/>
    </source>
</evidence>
<evidence type="ECO:0000259" key="20">
    <source>
        <dbReference type="PROSITE" id="PS51327"/>
    </source>
</evidence>
<dbReference type="Proteomes" id="UP001147747">
    <property type="component" value="Unassembled WGS sequence"/>
</dbReference>
<dbReference type="InterPro" id="IPR038248">
    <property type="entry name" value="Dicer_dimer_sf"/>
</dbReference>
<comment type="similarity">
    <text evidence="15">Belongs to the helicase family. Dicer subfamily.</text>
</comment>
<evidence type="ECO:0000256" key="16">
    <source>
        <dbReference type="SAM" id="MobiDB-lite"/>
    </source>
</evidence>
<dbReference type="InterPro" id="IPR000999">
    <property type="entry name" value="RNase_III_dom"/>
</dbReference>
<dbReference type="InterPro" id="IPR005034">
    <property type="entry name" value="Dicer_dimerisation"/>
</dbReference>
<proteinExistence type="inferred from homology"/>
<dbReference type="Gene3D" id="3.40.50.300">
    <property type="entry name" value="P-loop containing nucleotide triphosphate hydrolases"/>
    <property type="match status" value="2"/>
</dbReference>
<keyword evidence="12" id="KW-0051">Antiviral defense</keyword>
<dbReference type="SMART" id="SM00487">
    <property type="entry name" value="DEXDc"/>
    <property type="match status" value="1"/>
</dbReference>
<dbReference type="Pfam" id="PF00271">
    <property type="entry name" value="Helicase_C"/>
    <property type="match status" value="1"/>
</dbReference>
<comment type="caution">
    <text evidence="21">The sequence shown here is derived from an EMBL/GenBank/DDBJ whole genome shotgun (WGS) entry which is preliminary data.</text>
</comment>
<dbReference type="Pfam" id="PF00270">
    <property type="entry name" value="DEAD"/>
    <property type="match status" value="1"/>
</dbReference>
<keyword evidence="9" id="KW-0067">ATP-binding</keyword>
<evidence type="ECO:0000259" key="18">
    <source>
        <dbReference type="PROSITE" id="PS51192"/>
    </source>
</evidence>
<accession>A0A9W9SDN4</accession>
<feature type="domain" description="RNase III" evidence="17">
    <location>
        <begin position="920"/>
        <end position="1050"/>
    </location>
</feature>
<dbReference type="InterPro" id="IPR014001">
    <property type="entry name" value="Helicase_ATP-bd"/>
</dbReference>
<dbReference type="GO" id="GO:0005737">
    <property type="term" value="C:cytoplasm"/>
    <property type="evidence" value="ECO:0007669"/>
    <property type="project" value="TreeGrafter"/>
</dbReference>
<evidence type="ECO:0000256" key="7">
    <source>
        <dbReference type="ARBA" id="ARBA00022801"/>
    </source>
</evidence>
<evidence type="ECO:0000256" key="11">
    <source>
        <dbReference type="ARBA" id="ARBA00022884"/>
    </source>
</evidence>
<keyword evidence="10" id="KW-0460">Magnesium</keyword>
<evidence type="ECO:0000256" key="4">
    <source>
        <dbReference type="ARBA" id="ARBA00022723"/>
    </source>
</evidence>
<dbReference type="SUPFAM" id="SSF69065">
    <property type="entry name" value="RNase III domain-like"/>
    <property type="match status" value="2"/>
</dbReference>
<dbReference type="FunFam" id="3.40.50.300:FF:002480">
    <property type="entry name" value="Dicer-like protein 2"/>
    <property type="match status" value="1"/>
</dbReference>
<dbReference type="Pfam" id="PF00636">
    <property type="entry name" value="Ribonuclease_3"/>
    <property type="match status" value="2"/>
</dbReference>
<evidence type="ECO:0000256" key="10">
    <source>
        <dbReference type="ARBA" id="ARBA00022842"/>
    </source>
</evidence>
<keyword evidence="13" id="KW-0464">Manganese</keyword>
<dbReference type="SMART" id="SM00535">
    <property type="entry name" value="RIBOc"/>
    <property type="match status" value="2"/>
</dbReference>
<keyword evidence="6" id="KW-0547">Nucleotide-binding</keyword>
<keyword evidence="7" id="KW-0378">Hydrolase</keyword>
<dbReference type="InterPro" id="IPR027417">
    <property type="entry name" value="P-loop_NTPase"/>
</dbReference>
<evidence type="ECO:0000256" key="8">
    <source>
        <dbReference type="ARBA" id="ARBA00022806"/>
    </source>
</evidence>
<dbReference type="FunFam" id="3.40.50.300:FF:001669">
    <property type="entry name" value="Dicer-like protein 1"/>
    <property type="match status" value="1"/>
</dbReference>
<dbReference type="PROSITE" id="PS51194">
    <property type="entry name" value="HELICASE_CTER"/>
    <property type="match status" value="1"/>
</dbReference>
<dbReference type="PANTHER" id="PTHR14950:SF37">
    <property type="entry name" value="ENDORIBONUCLEASE DICER"/>
    <property type="match status" value="1"/>
</dbReference>
<dbReference type="PROSITE" id="PS51192">
    <property type="entry name" value="HELICASE_ATP_BIND_1"/>
    <property type="match status" value="1"/>
</dbReference>
<dbReference type="Gene3D" id="1.10.1520.10">
    <property type="entry name" value="Ribonuclease III domain"/>
    <property type="match status" value="2"/>
</dbReference>
<evidence type="ECO:0000259" key="19">
    <source>
        <dbReference type="PROSITE" id="PS51194"/>
    </source>
</evidence>
<keyword evidence="3" id="KW-0930">Antiviral protein</keyword>
<organism evidence="21 22">
    <name type="scientific">Penicillium cosmopolitanum</name>
    <dbReference type="NCBI Taxonomy" id="1131564"/>
    <lineage>
        <taxon>Eukaryota</taxon>
        <taxon>Fungi</taxon>
        <taxon>Dikarya</taxon>
        <taxon>Ascomycota</taxon>
        <taxon>Pezizomycotina</taxon>
        <taxon>Eurotiomycetes</taxon>
        <taxon>Eurotiomycetidae</taxon>
        <taxon>Eurotiales</taxon>
        <taxon>Aspergillaceae</taxon>
        <taxon>Penicillium</taxon>
    </lineage>
</organism>
<dbReference type="PANTHER" id="PTHR14950">
    <property type="entry name" value="DICER-RELATED"/>
    <property type="match status" value="1"/>
</dbReference>
<keyword evidence="4" id="KW-0479">Metal-binding</keyword>
<protein>
    <recommendedName>
        <fullName evidence="23">Dicer-like protein 2</fullName>
    </recommendedName>
</protein>
<dbReference type="Gene3D" id="3.30.160.380">
    <property type="entry name" value="Dicer dimerisation domain"/>
    <property type="match status" value="1"/>
</dbReference>
<feature type="compositionally biased region" description="Basic and acidic residues" evidence="16">
    <location>
        <begin position="1409"/>
        <end position="1434"/>
    </location>
</feature>
<evidence type="ECO:0000256" key="9">
    <source>
        <dbReference type="ARBA" id="ARBA00022840"/>
    </source>
</evidence>
<evidence type="ECO:0000256" key="13">
    <source>
        <dbReference type="ARBA" id="ARBA00023211"/>
    </source>
</evidence>
<evidence type="ECO:0000256" key="15">
    <source>
        <dbReference type="PROSITE-ProRule" id="PRU00657"/>
    </source>
</evidence>
<dbReference type="GO" id="GO:0050688">
    <property type="term" value="P:regulation of defense response to virus"/>
    <property type="evidence" value="ECO:0007669"/>
    <property type="project" value="UniProtKB-KW"/>
</dbReference>
<dbReference type="Pfam" id="PF03368">
    <property type="entry name" value="Dicer_dimer"/>
    <property type="match status" value="1"/>
</dbReference>
<sequence length="1434" mass="162206">MAPEILVTYRPRGYQLEMLDASMKQNIIVAMDTGSGKTHIAVLRIKAELEICASHKLIWFLTPTMALCFQQHEVLKTHIPNVQIRMLTGLDNVDRWTDQSAWDKALQNIRIVVSTHAVLSDALNHGFVRMSQLALMVFDEAHHCMRRHPANKIMQLHYHPLRESHGTYAVPSILGLTASPIVRSNKEELQAIETNLNAVCRTPRVNRTELLECVHRPHLKRLSYSPTELDDKTPNSRLLLPLRRCILEYDIQDDPYIELMRQDPDKLAEAHEFVVSGKTFCKEQLVKFLERSVHMYEELGGWATDFFIKASIEHFRNSIENDKDLTGINRQERVHLLDLLMSMSVPEAKPESFHISPKLATLFEYLEQMDQPEFSGIIFAQRRAVVGVLARLISLHPTTKGRFQSAPYVGWSSSQNGDCLGDLVSKDMQRDTLSEFRAGRKNLIVATDVLEEGLDISSCSLVICFDKPANLKSFVQRRGRARRQVSTYTIMASTEDDKINVTKWQELENVMVETYLDDRRRQTEMESLESYDETVERRLFIPSTSACLSADESMQHLYHFCSVLPHSNISDNRPIFTFEEDNTGLIRATVILPSSVHPAVRRAQGENWWHTEHAATKEASFLAYEALWKYGLVNDNLLPPTQKTQLEMSNAMNAPTQSNSVWISGQYDPYVPLARAWTSSGRYYQTKITFSINGVVDENLTTSMVLPMLVTMPAPITLYWSLERQLLVQFSPPKLLTSVTQEHISKMQQITAMLLKAPSARGAHLKKEDYVVPFVPCIAPEQFTDWLNEHEGTDFVLESFERDPDAAPLGFIRDTSIYAEARMFMRWVVDTSATKKNVSIECQSLPQRRNLLNPATMYHESKMGGLPAFAPKIQIFPATGCTVSKVPAQTGIMGRFFSAILDRFEATLVAQELASTILKGVGFNDISHVLTAITMPIAQARTDYQLYEFFGDSVLKYTVACQLFYANPTWQEARLSMERDKVISNSNLTRSALLVGLDAYILADRFTPTNWTAPSIEDKVSREIPKRQLANKVIADVVEALIGAAYMDGGMTKAQTCLYRFMPEADILQDGLPSHANGPSKERRSTSVDLPSSLGVLLGYTFNDPSLMTEALTHASGSHDGSQSYNRLEYLGDAVLDIIVVTTMASLPKKIAQGQMTLLKHALTNGNLLAFLCMSLYIEEEPESSSGSGLYPASNHSHPSKPKRIHLYDFLRYNGDITDKSRTASITRYNNHREETTTALQTSPKYPWLLLAQIHADKFFCDIIESTIGAIFVDSRGDMEACTSFAERIGVLPILRRFIEDDVDVQHPRNKAQGLIKEERMVEFKITGALNNYTCTARYGAKQGPLEDMTVVRGVAFREEAEIRAAYAAIPVLVDREERNAEKDRLTQIERVVHRQEQNKLKKRRKREAKLQAKQDENDMKDGKDGKGDLMDLQ</sequence>
<dbReference type="GO" id="GO:0004386">
    <property type="term" value="F:helicase activity"/>
    <property type="evidence" value="ECO:0007669"/>
    <property type="project" value="UniProtKB-KW"/>
</dbReference>
<feature type="domain" description="Helicase ATP-binding" evidence="18">
    <location>
        <begin position="18"/>
        <end position="198"/>
    </location>
</feature>
<keyword evidence="22" id="KW-1185">Reference proteome</keyword>
<dbReference type="InterPro" id="IPR011545">
    <property type="entry name" value="DEAD/DEAH_box_helicase_dom"/>
</dbReference>
<dbReference type="PROSITE" id="PS51327">
    <property type="entry name" value="DICER_DSRBF"/>
    <property type="match status" value="1"/>
</dbReference>
<gene>
    <name evidence="21" type="ORF">N7509_013118</name>
</gene>
<comment type="cofactor">
    <cofactor evidence="1">
        <name>Mn(2+)</name>
        <dbReference type="ChEBI" id="CHEBI:29035"/>
    </cofactor>
</comment>
<evidence type="ECO:0000313" key="22">
    <source>
        <dbReference type="Proteomes" id="UP001147747"/>
    </source>
</evidence>
<dbReference type="CDD" id="cd00593">
    <property type="entry name" value="RIBOc"/>
    <property type="match status" value="2"/>
</dbReference>
<evidence type="ECO:0000256" key="3">
    <source>
        <dbReference type="ARBA" id="ARBA00022721"/>
    </source>
</evidence>
<dbReference type="EMBL" id="JAPZBU010000012">
    <property type="protein sequence ID" value="KAJ5376232.1"/>
    <property type="molecule type" value="Genomic_DNA"/>
</dbReference>
<comment type="function">
    <text evidence="14">Dicer-like endonuclease involved in cleaving double-stranded RNA in the RNA interference (RNAi) pathway. Produces 21 to 25 bp dsRNAs (siRNAs) which target the selective destruction of homologous RNAs leading to sequence-specific suppression of gene expression, called post-transcriptional gene silencing (PTGS). Part of a broad host defense response against viral infection and transposons.</text>
</comment>
<feature type="domain" description="Helicase C-terminal" evidence="19">
    <location>
        <begin position="358"/>
        <end position="529"/>
    </location>
</feature>
<dbReference type="GO" id="GO:0004525">
    <property type="term" value="F:ribonuclease III activity"/>
    <property type="evidence" value="ECO:0007669"/>
    <property type="project" value="InterPro"/>
</dbReference>
<dbReference type="GO" id="GO:0005634">
    <property type="term" value="C:nucleus"/>
    <property type="evidence" value="ECO:0007669"/>
    <property type="project" value="TreeGrafter"/>
</dbReference>